<reference evidence="1 2" key="1">
    <citation type="submission" date="2024-03" db="EMBL/GenBank/DDBJ databases">
        <title>A high-quality draft genome sequence of Diaporthe vaccinii, a causative agent of upright dieback and viscid rot disease in cranberry plants.</title>
        <authorList>
            <person name="Sarrasin M."/>
            <person name="Lang B.F."/>
            <person name="Burger G."/>
        </authorList>
    </citation>
    <scope>NUCLEOTIDE SEQUENCE [LARGE SCALE GENOMIC DNA]</scope>
    <source>
        <strain evidence="1 2">IS7</strain>
    </source>
</reference>
<dbReference type="EMBL" id="JBAWTH010000205">
    <property type="protein sequence ID" value="KAL2272980.1"/>
    <property type="molecule type" value="Genomic_DNA"/>
</dbReference>
<comment type="caution">
    <text evidence="1">The sequence shown here is derived from an EMBL/GenBank/DDBJ whole genome shotgun (WGS) entry which is preliminary data.</text>
</comment>
<gene>
    <name evidence="1" type="ORF">FJTKL_05659</name>
</gene>
<keyword evidence="2" id="KW-1185">Reference proteome</keyword>
<evidence type="ECO:0000313" key="1">
    <source>
        <dbReference type="EMBL" id="KAL2272980.1"/>
    </source>
</evidence>
<evidence type="ECO:0000313" key="2">
    <source>
        <dbReference type="Proteomes" id="UP001600888"/>
    </source>
</evidence>
<organism evidence="1 2">
    <name type="scientific">Diaporthe vaccinii</name>
    <dbReference type="NCBI Taxonomy" id="105482"/>
    <lineage>
        <taxon>Eukaryota</taxon>
        <taxon>Fungi</taxon>
        <taxon>Dikarya</taxon>
        <taxon>Ascomycota</taxon>
        <taxon>Pezizomycotina</taxon>
        <taxon>Sordariomycetes</taxon>
        <taxon>Sordariomycetidae</taxon>
        <taxon>Diaporthales</taxon>
        <taxon>Diaporthaceae</taxon>
        <taxon>Diaporthe</taxon>
        <taxon>Diaporthe eres species complex</taxon>
    </lineage>
</organism>
<name>A0ABR4DRJ5_9PEZI</name>
<proteinExistence type="predicted"/>
<dbReference type="Proteomes" id="UP001600888">
    <property type="component" value="Unassembled WGS sequence"/>
</dbReference>
<protein>
    <submittedName>
        <fullName evidence="1">Uncharacterized protein</fullName>
    </submittedName>
</protein>
<sequence>MRLTLSYGRLAGLGHRSNIAVAAMYRRCQISSSPPSTFPSGGLGIRCSCFIRWRYSISGSKFYFCLIPRNFGPDCGSGLWKGLRRHCSQDFAMLLGAVSVWTRIDADSARGRRSVILHIGRSFYHNDTQLSAQVFADISLFTAFSDFLRVRVIDCPFISACEAKAARLTG</sequence>
<accession>A0ABR4DRJ5</accession>